<organism evidence="2 3">
    <name type="scientific">Streptomyces lycii</name>
    <dbReference type="NCBI Taxonomy" id="2654337"/>
    <lineage>
        <taxon>Bacteria</taxon>
        <taxon>Bacillati</taxon>
        <taxon>Actinomycetota</taxon>
        <taxon>Actinomycetes</taxon>
        <taxon>Kitasatosporales</taxon>
        <taxon>Streptomycetaceae</taxon>
        <taxon>Streptomyces</taxon>
    </lineage>
</organism>
<dbReference type="EMBL" id="WHPN01000331">
    <property type="protein sequence ID" value="KAF4407113.1"/>
    <property type="molecule type" value="Genomic_DNA"/>
</dbReference>
<gene>
    <name evidence="2" type="ORF">GCU69_21215</name>
</gene>
<protein>
    <recommendedName>
        <fullName evidence="4">Tat pathway signal sequence domain protein</fullName>
    </recommendedName>
</protein>
<evidence type="ECO:0000313" key="3">
    <source>
        <dbReference type="Proteomes" id="UP000621266"/>
    </source>
</evidence>
<evidence type="ECO:0000313" key="2">
    <source>
        <dbReference type="EMBL" id="KAF4407113.1"/>
    </source>
</evidence>
<accession>A0ABQ7FGN2</accession>
<feature type="region of interest" description="Disordered" evidence="1">
    <location>
        <begin position="37"/>
        <end position="59"/>
    </location>
</feature>
<evidence type="ECO:0008006" key="4">
    <source>
        <dbReference type="Google" id="ProtNLM"/>
    </source>
</evidence>
<comment type="caution">
    <text evidence="2">The sequence shown here is derived from an EMBL/GenBank/DDBJ whole genome shotgun (WGS) entry which is preliminary data.</text>
</comment>
<dbReference type="Proteomes" id="UP000621266">
    <property type="component" value="Unassembled WGS sequence"/>
</dbReference>
<dbReference type="RefSeq" id="WP_098753071.1">
    <property type="nucleotide sequence ID" value="NZ_WHPN01000331.1"/>
</dbReference>
<keyword evidence="3" id="KW-1185">Reference proteome</keyword>
<proteinExistence type="predicted"/>
<reference evidence="2 3" key="1">
    <citation type="submission" date="2019-10" db="EMBL/GenBank/DDBJ databases">
        <title>Streptomyces tenebrisbrunneis sp.nov., an endogenous actinomycete isolated from of Lycium ruthenicum.</title>
        <authorList>
            <person name="Ma L."/>
        </authorList>
    </citation>
    <scope>NUCLEOTIDE SEQUENCE [LARGE SCALE GENOMIC DNA]</scope>
    <source>
        <strain evidence="2 3">TRM 66187</strain>
    </source>
</reference>
<sequence length="242" mass="26638">MFVFGGLAAGVGYGISAADRTDVPGLATEHDGRWDYPRLERPALPAGVPGPYDKGNEAGTHHADLRELLLPVPESGEPDPAAPAAEDGWLDPEDFLREYAEEEDRVEIRRQLTENSCRHIATRSWIMPDGTRTRIHLLQFNTAAMAVEAQRSLLGGDVAPEVTTPVTGTEASDSDSGWAHRVKVEDIVLDVYDERKPRGERHVRHGYFVSGDTIAMIVQSREGYTPAVPFRQTVVLQTQLLS</sequence>
<name>A0ABQ7FGN2_9ACTN</name>
<evidence type="ECO:0000256" key="1">
    <source>
        <dbReference type="SAM" id="MobiDB-lite"/>
    </source>
</evidence>